<evidence type="ECO:0000259" key="15">
    <source>
        <dbReference type="Pfam" id="PF01292"/>
    </source>
</evidence>
<comment type="subcellular location">
    <subcellularLocation>
        <location evidence="2">Cell membrane</location>
        <topology evidence="2">Multi-pass membrane protein</topology>
    </subcellularLocation>
</comment>
<gene>
    <name evidence="16" type="ORF">NO357_19930</name>
</gene>
<dbReference type="GO" id="GO:0015944">
    <property type="term" value="P:formate oxidation"/>
    <property type="evidence" value="ECO:0007669"/>
    <property type="project" value="TreeGrafter"/>
</dbReference>
<evidence type="ECO:0000313" key="17">
    <source>
        <dbReference type="Proteomes" id="UP001226762"/>
    </source>
</evidence>
<feature type="transmembrane region" description="Helical" evidence="13">
    <location>
        <begin position="274"/>
        <end position="297"/>
    </location>
</feature>
<feature type="chain" id="PRO_5042030092" evidence="14">
    <location>
        <begin position="32"/>
        <end position="382"/>
    </location>
</feature>
<keyword evidence="11" id="KW-0408">Iron</keyword>
<dbReference type="InterPro" id="IPR051817">
    <property type="entry name" value="FDH_cytochrome_b556_subunit"/>
</dbReference>
<keyword evidence="5" id="KW-1003">Cell membrane</keyword>
<keyword evidence="4" id="KW-0813">Transport</keyword>
<dbReference type="InterPro" id="IPR016174">
    <property type="entry name" value="Di-haem_cyt_TM"/>
</dbReference>
<dbReference type="Proteomes" id="UP001226762">
    <property type="component" value="Unassembled WGS sequence"/>
</dbReference>
<protein>
    <submittedName>
        <fullName evidence="16">Formate dehydrogenase subunit gamma</fullName>
        <ecNumber evidence="16">1.17.1.9</ecNumber>
    </submittedName>
</protein>
<dbReference type="GO" id="GO:0022904">
    <property type="term" value="P:respiratory electron transport chain"/>
    <property type="evidence" value="ECO:0007669"/>
    <property type="project" value="InterPro"/>
</dbReference>
<keyword evidence="6" id="KW-0349">Heme</keyword>
<keyword evidence="8" id="KW-0479">Metal-binding</keyword>
<keyword evidence="17" id="KW-1185">Reference proteome</keyword>
<evidence type="ECO:0000256" key="10">
    <source>
        <dbReference type="ARBA" id="ARBA00022989"/>
    </source>
</evidence>
<feature type="signal peptide" evidence="14">
    <location>
        <begin position="1"/>
        <end position="31"/>
    </location>
</feature>
<dbReference type="PANTHER" id="PTHR30074:SF6">
    <property type="entry name" value="FORMATE DEHYDROGENASE GAMMA SUBUNIT"/>
    <property type="match status" value="1"/>
</dbReference>
<dbReference type="GO" id="GO:0009326">
    <property type="term" value="C:formate dehydrogenase complex"/>
    <property type="evidence" value="ECO:0007669"/>
    <property type="project" value="InterPro"/>
</dbReference>
<keyword evidence="12 13" id="KW-0472">Membrane</keyword>
<dbReference type="GO" id="GO:0046872">
    <property type="term" value="F:metal ion binding"/>
    <property type="evidence" value="ECO:0007669"/>
    <property type="project" value="UniProtKB-KW"/>
</dbReference>
<evidence type="ECO:0000256" key="4">
    <source>
        <dbReference type="ARBA" id="ARBA00022448"/>
    </source>
</evidence>
<comment type="caution">
    <text evidence="16">The sequence shown here is derived from an EMBL/GenBank/DDBJ whole genome shotgun (WGS) entry which is preliminary data.</text>
</comment>
<keyword evidence="14" id="KW-0732">Signal</keyword>
<evidence type="ECO:0000256" key="8">
    <source>
        <dbReference type="ARBA" id="ARBA00022723"/>
    </source>
</evidence>
<dbReference type="InterPro" id="IPR006311">
    <property type="entry name" value="TAT_signal"/>
</dbReference>
<feature type="transmembrane region" description="Helical" evidence="13">
    <location>
        <begin position="128"/>
        <end position="149"/>
    </location>
</feature>
<name>A0AAE4B7B5_9RHOB</name>
<evidence type="ECO:0000256" key="7">
    <source>
        <dbReference type="ARBA" id="ARBA00022692"/>
    </source>
</evidence>
<dbReference type="EMBL" id="JANHAX010000007">
    <property type="protein sequence ID" value="MDQ2092179.1"/>
    <property type="molecule type" value="Genomic_DNA"/>
</dbReference>
<dbReference type="NCBIfam" id="TIGR01583">
    <property type="entry name" value="formate-DH-gamm"/>
    <property type="match status" value="1"/>
</dbReference>
<dbReference type="PANTHER" id="PTHR30074">
    <property type="entry name" value="FORMATE DEHYDROGENASE, NITRATE-INDUCIBLE, CYTOCHROME B556 FDN SUBUNIT"/>
    <property type="match status" value="1"/>
</dbReference>
<dbReference type="InterPro" id="IPR006471">
    <property type="entry name" value="Formate_DH_gsu"/>
</dbReference>
<evidence type="ECO:0000256" key="13">
    <source>
        <dbReference type="SAM" id="Phobius"/>
    </source>
</evidence>
<keyword evidence="16" id="KW-0560">Oxidoreductase</keyword>
<dbReference type="Pfam" id="PF01292">
    <property type="entry name" value="Ni_hydr_CYTB"/>
    <property type="match status" value="1"/>
</dbReference>
<comment type="similarity">
    <text evidence="3">Belongs to the formate dehydrogenase gamma subunit family.</text>
</comment>
<keyword evidence="9" id="KW-0249">Electron transport</keyword>
<reference evidence="16" key="1">
    <citation type="submission" date="2022-07" db="EMBL/GenBank/DDBJ databases">
        <authorList>
            <person name="Otstavnykh N."/>
            <person name="Isaeva M."/>
            <person name="Bystritskaya E."/>
        </authorList>
    </citation>
    <scope>NUCLEOTIDE SEQUENCE</scope>
    <source>
        <strain evidence="16">KCTC 52189</strain>
    </source>
</reference>
<dbReference type="PROSITE" id="PS51318">
    <property type="entry name" value="TAT"/>
    <property type="match status" value="1"/>
</dbReference>
<dbReference type="GO" id="GO:0036397">
    <property type="term" value="F:formate dehydrogenase (quinone) activity"/>
    <property type="evidence" value="ECO:0007669"/>
    <property type="project" value="TreeGrafter"/>
</dbReference>
<dbReference type="GO" id="GO:0009061">
    <property type="term" value="P:anaerobic respiration"/>
    <property type="evidence" value="ECO:0007669"/>
    <property type="project" value="TreeGrafter"/>
</dbReference>
<feature type="domain" description="Cytochrome b561 bacterial/Ni-hydrogenase" evidence="15">
    <location>
        <begin position="166"/>
        <end position="343"/>
    </location>
</feature>
<dbReference type="GO" id="GO:0009055">
    <property type="term" value="F:electron transfer activity"/>
    <property type="evidence" value="ECO:0007669"/>
    <property type="project" value="InterPro"/>
</dbReference>
<feature type="transmembrane region" description="Helical" evidence="13">
    <location>
        <begin position="221"/>
        <end position="238"/>
    </location>
</feature>
<feature type="transmembrane region" description="Helical" evidence="13">
    <location>
        <begin position="176"/>
        <end position="195"/>
    </location>
</feature>
<evidence type="ECO:0000256" key="5">
    <source>
        <dbReference type="ARBA" id="ARBA00022475"/>
    </source>
</evidence>
<accession>A0AAE4B7B5</accession>
<dbReference type="RefSeq" id="WP_306737480.1">
    <property type="nucleotide sequence ID" value="NZ_JANHAX010000007.1"/>
</dbReference>
<evidence type="ECO:0000256" key="9">
    <source>
        <dbReference type="ARBA" id="ARBA00022982"/>
    </source>
</evidence>
<dbReference type="AlphaFoldDB" id="A0AAE4B7B5"/>
<dbReference type="InterPro" id="IPR011577">
    <property type="entry name" value="Cyt_b561_bac/Ni-Hgenase"/>
</dbReference>
<dbReference type="GO" id="GO:0005886">
    <property type="term" value="C:plasma membrane"/>
    <property type="evidence" value="ECO:0007669"/>
    <property type="project" value="UniProtKB-SubCell"/>
</dbReference>
<feature type="transmembrane region" description="Helical" evidence="13">
    <location>
        <begin position="309"/>
        <end position="328"/>
    </location>
</feature>
<evidence type="ECO:0000256" key="14">
    <source>
        <dbReference type="SAM" id="SignalP"/>
    </source>
</evidence>
<evidence type="ECO:0000256" key="1">
    <source>
        <dbReference type="ARBA" id="ARBA00001971"/>
    </source>
</evidence>
<sequence length="382" mass="41571">MKNFRRFIRTAVLLTGVLMLSGLLLADAAQAQSSVRPPGQAAPLEEDSGPSNALGGASDADIWRQIRGAEDMGGPDLPAAPGRNVPLYEDLMRELQGGIAGGTSSTAANSRLIQMLGEDWRHIRRDYILPYAGWVLAGVLGLLVVFRLIRGKIRIEAGRSGKYIPRFSMAHRIAHWYLAASFIIMAITGLIILLGRPLLAPYIGKDATAIMASASLQGHNLFGPVFILALLIMIFRFMKGNFFQWADLKWILKGGGLLGGHASSNHYNFGEKTWYWIVVIVGLIMSATGMLLLFPWVTDVLAWHQISTVLHAGGAILLIAIALGHAYVGSIGMEGSIDSMLRGEVDENWAKEHHDLWYEEVTGKKVDHKTGAIAQANPEAAE</sequence>
<keyword evidence="10 13" id="KW-1133">Transmembrane helix</keyword>
<evidence type="ECO:0000256" key="3">
    <source>
        <dbReference type="ARBA" id="ARBA00010747"/>
    </source>
</evidence>
<evidence type="ECO:0000256" key="2">
    <source>
        <dbReference type="ARBA" id="ARBA00004651"/>
    </source>
</evidence>
<dbReference type="EC" id="1.17.1.9" evidence="16"/>
<evidence type="ECO:0000256" key="11">
    <source>
        <dbReference type="ARBA" id="ARBA00023004"/>
    </source>
</evidence>
<dbReference type="Gene3D" id="1.20.950.20">
    <property type="entry name" value="Transmembrane di-heme cytochromes, Chain C"/>
    <property type="match status" value="1"/>
</dbReference>
<dbReference type="GO" id="GO:0008863">
    <property type="term" value="F:formate dehydrogenase (NAD+) activity"/>
    <property type="evidence" value="ECO:0007669"/>
    <property type="project" value="UniProtKB-EC"/>
</dbReference>
<dbReference type="SUPFAM" id="SSF81342">
    <property type="entry name" value="Transmembrane di-heme cytochromes"/>
    <property type="match status" value="1"/>
</dbReference>
<comment type="cofactor">
    <cofactor evidence="1">
        <name>heme</name>
        <dbReference type="ChEBI" id="CHEBI:30413"/>
    </cofactor>
</comment>
<reference evidence="16" key="2">
    <citation type="submission" date="2023-02" db="EMBL/GenBank/DDBJ databases">
        <title>'Rhodoalgimonas zhirmunskyi' gen. nov., isolated from a red alga.</title>
        <authorList>
            <person name="Nedashkovskaya O.I."/>
            <person name="Otstavnykh N.Y."/>
            <person name="Bystritskaya E.P."/>
            <person name="Balabanova L.A."/>
            <person name="Isaeva M.P."/>
        </authorList>
    </citation>
    <scope>NUCLEOTIDE SEQUENCE</scope>
    <source>
        <strain evidence="16">KCTC 52189</strain>
    </source>
</reference>
<evidence type="ECO:0000313" key="16">
    <source>
        <dbReference type="EMBL" id="MDQ2092179.1"/>
    </source>
</evidence>
<proteinExistence type="inferred from homology"/>
<evidence type="ECO:0000256" key="12">
    <source>
        <dbReference type="ARBA" id="ARBA00023136"/>
    </source>
</evidence>
<keyword evidence="7 13" id="KW-0812">Transmembrane</keyword>
<organism evidence="16 17">
    <name type="scientific">Marimonas arenosa</name>
    <dbReference type="NCBI Taxonomy" id="1795305"/>
    <lineage>
        <taxon>Bacteria</taxon>
        <taxon>Pseudomonadati</taxon>
        <taxon>Pseudomonadota</taxon>
        <taxon>Alphaproteobacteria</taxon>
        <taxon>Rhodobacterales</taxon>
        <taxon>Paracoccaceae</taxon>
        <taxon>Marimonas</taxon>
    </lineage>
</organism>
<evidence type="ECO:0000256" key="6">
    <source>
        <dbReference type="ARBA" id="ARBA00022617"/>
    </source>
</evidence>